<reference evidence="7 8" key="2">
    <citation type="journal article" date="2014" name="J. Gen. Appl. Microbiol.">
        <title>The early diverging ascomycetous budding yeast Saitoella complicata has three histone deacetylases belonging to the Clr6, Hos2, and Rpd3 lineages.</title>
        <authorList>
            <person name="Nishida H."/>
            <person name="Matsumoto T."/>
            <person name="Kondo S."/>
            <person name="Hamamoto M."/>
            <person name="Yoshikawa H."/>
        </authorList>
    </citation>
    <scope>NUCLEOTIDE SEQUENCE [LARGE SCALE GENOMIC DNA]</scope>
    <source>
        <strain evidence="7 8">NRRL Y-17804</strain>
    </source>
</reference>
<dbReference type="PANTHER" id="PTHR47936">
    <property type="entry name" value="PPR_LONG DOMAIN-CONTAINING PROTEIN"/>
    <property type="match status" value="1"/>
</dbReference>
<sequence length="793" mass="88641">MYRLARASITSNLLRWPQQHRCFSITAASLSPIRPKGASPAERLRNKILAAPKAAAAKAREVSKDRKRPHPSMLPAARKGRSGAAKSERSGRFERKDRPARTYAKDGKEGGSDREGARERRSFDKAFSRDGDRPRRTFDEGSSRDRPRAPKKFAVTRDSTVLTDSYFLSERVQRLLKNGREQDAINLIRMATNETSCTVSWNLILQECLKKGAVTAAFKYFNEMKKRAHHPDSYTYTILFNGLAENAHVSSVPEYLSKLWFSLTAPKSPVRLNTIHANAALKVAVKANNLTMAWEILDKLPTEGAAKPDALTYTSLFTLVANKDGEDKMKEIEELKGVWEQMFSAWKAGDEEAEMSETFIAAYCRMLTSGGKKDDCEEVFKVFEQTFGIKNLNRTATAVVEQPRKLVKIGNNGLSVILETCSQIGQKRLGINYFDLIRDHGVKPDLVNYHALFRLYVQSRAAEDADAVLAGMRREGVRPDKKILFLALQACRRDGTERGFEIATNIMNRCPSWNIFPDAQLYLTYLKCADVTKSPKSLATAVIKAQDMDLRGMATNGKREGDKARMGEALRVNISLVDQLLFAAKQEENPVDLASLNLSEEKLTQMKSALMKTETLLPESKKPKEFVAVADTEMDLDGAVTPTVPTEDVTAGPSETLKNKPAHALKPWEREKLRLQEKAERLKEKIRMQQEIAELKKKSHELKDQSREVQRRRQPGMRGRVGSLGRTAIEETVGSVGTIVTEGMTEGVGTVGNRGPPRIAITGDLVCGIKQTTMRPKRTINPANYPNNVSFSF</sequence>
<feature type="region of interest" description="Disordered" evidence="6">
    <location>
        <begin position="52"/>
        <end position="151"/>
    </location>
</feature>
<dbReference type="GO" id="GO:0005739">
    <property type="term" value="C:mitochondrion"/>
    <property type="evidence" value="ECO:0007669"/>
    <property type="project" value="UniProtKB-ARBA"/>
</dbReference>
<evidence type="ECO:0000256" key="1">
    <source>
        <dbReference type="ARBA" id="ARBA00006192"/>
    </source>
</evidence>
<dbReference type="STRING" id="698492.A0A0E9NBZ3"/>
<comment type="subunit">
    <text evidence="4">Binds to mitochondrial small subunit 15S rRNA.</text>
</comment>
<feature type="repeat" description="PPR" evidence="5">
    <location>
        <begin position="445"/>
        <end position="479"/>
    </location>
</feature>
<protein>
    <recommendedName>
        <fullName evidence="9">Pentacotripeptide-repeat region of PRORP domain-containing protein</fullName>
    </recommendedName>
</protein>
<comment type="similarity">
    <text evidence="1">Belongs to the CCM1 family.</text>
</comment>
<evidence type="ECO:0000256" key="4">
    <source>
        <dbReference type="ARBA" id="ARBA00044511"/>
    </source>
</evidence>
<evidence type="ECO:0000313" key="7">
    <source>
        <dbReference type="EMBL" id="GAO46910.1"/>
    </source>
</evidence>
<dbReference type="AlphaFoldDB" id="A0A0E9NBZ3"/>
<evidence type="ECO:0000256" key="6">
    <source>
        <dbReference type="SAM" id="MobiDB-lite"/>
    </source>
</evidence>
<reference evidence="7 8" key="3">
    <citation type="journal article" date="2015" name="Genome Announc.">
        <title>Draft Genome Sequence of the Archiascomycetous Yeast Saitoella complicata.</title>
        <authorList>
            <person name="Yamauchi K."/>
            <person name="Kondo S."/>
            <person name="Hamamoto M."/>
            <person name="Takahashi Y."/>
            <person name="Ogura Y."/>
            <person name="Hayashi T."/>
            <person name="Nishida H."/>
        </authorList>
    </citation>
    <scope>NUCLEOTIDE SEQUENCE [LARGE SCALE GENOMIC DNA]</scope>
    <source>
        <strain evidence="7 8">NRRL Y-17804</strain>
    </source>
</reference>
<keyword evidence="8" id="KW-1185">Reference proteome</keyword>
<dbReference type="Gene3D" id="1.25.40.10">
    <property type="entry name" value="Tetratricopeptide repeat domain"/>
    <property type="match status" value="2"/>
</dbReference>
<evidence type="ECO:0000256" key="5">
    <source>
        <dbReference type="PROSITE-ProRule" id="PRU00708"/>
    </source>
</evidence>
<keyword evidence="2" id="KW-0677">Repeat</keyword>
<dbReference type="PANTHER" id="PTHR47936:SF1">
    <property type="entry name" value="PENTATRICOPEPTIDE REPEAT-CONTAINING PROTEIN GUN1, CHLOROPLASTIC"/>
    <property type="match status" value="1"/>
</dbReference>
<feature type="region of interest" description="Disordered" evidence="6">
    <location>
        <begin position="638"/>
        <end position="661"/>
    </location>
</feature>
<comment type="caution">
    <text evidence="7">The sequence shown here is derived from an EMBL/GenBank/DDBJ whole genome shotgun (WGS) entry which is preliminary data.</text>
</comment>
<dbReference type="InterPro" id="IPR002885">
    <property type="entry name" value="PPR_rpt"/>
</dbReference>
<evidence type="ECO:0000313" key="8">
    <source>
        <dbReference type="Proteomes" id="UP000033140"/>
    </source>
</evidence>
<dbReference type="Pfam" id="PF13041">
    <property type="entry name" value="PPR_2"/>
    <property type="match status" value="1"/>
</dbReference>
<dbReference type="EMBL" id="BACD03000006">
    <property type="protein sequence ID" value="GAO46910.1"/>
    <property type="molecule type" value="Genomic_DNA"/>
</dbReference>
<organism evidence="7 8">
    <name type="scientific">Saitoella complicata (strain BCRC 22490 / CBS 7301 / JCM 7358 / NBRC 10748 / NRRL Y-17804)</name>
    <dbReference type="NCBI Taxonomy" id="698492"/>
    <lineage>
        <taxon>Eukaryota</taxon>
        <taxon>Fungi</taxon>
        <taxon>Dikarya</taxon>
        <taxon>Ascomycota</taxon>
        <taxon>Taphrinomycotina</taxon>
        <taxon>Taphrinomycotina incertae sedis</taxon>
        <taxon>Saitoella</taxon>
    </lineage>
</organism>
<feature type="region of interest" description="Disordered" evidence="6">
    <location>
        <begin position="698"/>
        <end position="721"/>
    </location>
</feature>
<reference evidence="7 8" key="1">
    <citation type="journal article" date="2011" name="J. Gen. Appl. Microbiol.">
        <title>Draft genome sequencing of the enigmatic yeast Saitoella complicata.</title>
        <authorList>
            <person name="Nishida H."/>
            <person name="Hamamoto M."/>
            <person name="Sugiyama J."/>
        </authorList>
    </citation>
    <scope>NUCLEOTIDE SEQUENCE [LARGE SCALE GENOMIC DNA]</scope>
    <source>
        <strain evidence="7 8">NRRL Y-17804</strain>
    </source>
</reference>
<dbReference type="Proteomes" id="UP000033140">
    <property type="component" value="Unassembled WGS sequence"/>
</dbReference>
<dbReference type="InterPro" id="IPR011990">
    <property type="entry name" value="TPR-like_helical_dom_sf"/>
</dbReference>
<feature type="repeat" description="PPR" evidence="5">
    <location>
        <begin position="197"/>
        <end position="231"/>
    </location>
</feature>
<dbReference type="PROSITE" id="PS51375">
    <property type="entry name" value="PPR"/>
    <property type="match status" value="2"/>
</dbReference>
<accession>A0A0E9NBZ3</accession>
<evidence type="ECO:0000256" key="3">
    <source>
        <dbReference type="ARBA" id="ARBA00044493"/>
    </source>
</evidence>
<comment type="function">
    <text evidence="3">Regulates mitochondrial small subunit maturation by controlling 15S rRNA 5'-end processing. Localizes to the 5' precursor of the 15S rRNA in a position that is subsequently occupied by mS47 in the mature yeast mtSSU. Uses structure and sequence-specific RNA recognition, binding to a single-stranded region of the precursor and specifically recognizing bases -6 to -1. The exchange of Ccm1 for mS47 is coupled to the irreversible removal of precursor rRNA that is accompanied by conformational changes of the mitoribosomal proteins uS5m and mS26. These conformational changes signal completion of 5'-end rRNA processing through protection of the mature 5'-end of the 15S rRNA and stabilization of mS47. The removal of the 5' precursor together with the dissociation of Ccm1 may be catalyzed by the 5'-3' exoribonuclease Pet127. Involved in the specific removal of group I introns in mitochondrial encoded transcripts.</text>
</comment>
<proteinExistence type="inferred from homology"/>
<gene>
    <name evidence="7" type="ORF">G7K_1128-t1</name>
</gene>
<name>A0A0E9NBZ3_SAICN</name>
<dbReference type="GO" id="GO:0031930">
    <property type="term" value="P:mitochondria-nucleus signaling pathway"/>
    <property type="evidence" value="ECO:0007669"/>
    <property type="project" value="TreeGrafter"/>
</dbReference>
<feature type="compositionally biased region" description="Basic and acidic residues" evidence="6">
    <location>
        <begin position="86"/>
        <end position="148"/>
    </location>
</feature>
<evidence type="ECO:0000256" key="2">
    <source>
        <dbReference type="ARBA" id="ARBA00022737"/>
    </source>
</evidence>
<feature type="compositionally biased region" description="Basic and acidic residues" evidence="6">
    <location>
        <begin position="698"/>
        <end position="711"/>
    </location>
</feature>
<dbReference type="Pfam" id="PF13812">
    <property type="entry name" value="PPR_3"/>
    <property type="match status" value="1"/>
</dbReference>
<evidence type="ECO:0008006" key="9">
    <source>
        <dbReference type="Google" id="ProtNLM"/>
    </source>
</evidence>